<dbReference type="PROSITE" id="PS00503">
    <property type="entry name" value="PECTINESTERASE_2"/>
    <property type="match status" value="1"/>
</dbReference>
<evidence type="ECO:0000256" key="4">
    <source>
        <dbReference type="PROSITE-ProRule" id="PRU10040"/>
    </source>
</evidence>
<keyword evidence="2 5" id="KW-0378">Hydrolase</keyword>
<keyword evidence="8" id="KW-1185">Reference proteome</keyword>
<accession>A0ABX1YAP3</accession>
<evidence type="ECO:0000313" key="7">
    <source>
        <dbReference type="EMBL" id="NOU78015.1"/>
    </source>
</evidence>
<evidence type="ECO:0000256" key="3">
    <source>
        <dbReference type="ARBA" id="ARBA00023085"/>
    </source>
</evidence>
<dbReference type="SUPFAM" id="SSF51126">
    <property type="entry name" value="Pectin lyase-like"/>
    <property type="match status" value="1"/>
</dbReference>
<dbReference type="Proteomes" id="UP000596857">
    <property type="component" value="Unassembled WGS sequence"/>
</dbReference>
<feature type="domain" description="Pectinesterase catalytic" evidence="6">
    <location>
        <begin position="4"/>
        <end position="293"/>
    </location>
</feature>
<comment type="catalytic activity">
    <reaction evidence="5">
        <text>[(1-&gt;4)-alpha-D-galacturonosyl methyl ester](n) + n H2O = [(1-&gt;4)-alpha-D-galacturonosyl](n) + n methanol + n H(+)</text>
        <dbReference type="Rhea" id="RHEA:22380"/>
        <dbReference type="Rhea" id="RHEA-COMP:14570"/>
        <dbReference type="Rhea" id="RHEA-COMP:14573"/>
        <dbReference type="ChEBI" id="CHEBI:15377"/>
        <dbReference type="ChEBI" id="CHEBI:15378"/>
        <dbReference type="ChEBI" id="CHEBI:17790"/>
        <dbReference type="ChEBI" id="CHEBI:140522"/>
        <dbReference type="ChEBI" id="CHEBI:140523"/>
        <dbReference type="EC" id="3.1.1.11"/>
    </reaction>
</comment>
<feature type="active site" evidence="4">
    <location>
        <position position="165"/>
    </location>
</feature>
<name>A0ABX1YAP3_9BACL</name>
<organism evidence="7 8">
    <name type="scientific">Paenibacillus phytohabitans</name>
    <dbReference type="NCBI Taxonomy" id="2654978"/>
    <lineage>
        <taxon>Bacteria</taxon>
        <taxon>Bacillati</taxon>
        <taxon>Bacillota</taxon>
        <taxon>Bacilli</taxon>
        <taxon>Bacillales</taxon>
        <taxon>Paenibacillaceae</taxon>
        <taxon>Paenibacillus</taxon>
    </lineage>
</organism>
<dbReference type="InterPro" id="IPR033131">
    <property type="entry name" value="Pectinesterase_Asp_AS"/>
</dbReference>
<evidence type="ECO:0000313" key="8">
    <source>
        <dbReference type="Proteomes" id="UP000596857"/>
    </source>
</evidence>
<comment type="pathway">
    <text evidence="5">Glycan metabolism; pectin degradation; 2-dehydro-3-deoxy-D-gluconate from pectin: step 1/5.</text>
</comment>
<dbReference type="Pfam" id="PF01095">
    <property type="entry name" value="Pectinesterase"/>
    <property type="match status" value="1"/>
</dbReference>
<dbReference type="PANTHER" id="PTHR31321">
    <property type="entry name" value="ACYL-COA THIOESTER HYDROLASE YBHC-RELATED"/>
    <property type="match status" value="1"/>
</dbReference>
<dbReference type="InterPro" id="IPR000070">
    <property type="entry name" value="Pectinesterase_cat"/>
</dbReference>
<reference evidence="7 8" key="1">
    <citation type="submission" date="2019-10" db="EMBL/GenBank/DDBJ databases">
        <title>Description of Paenibacillus terricola sp. nov.</title>
        <authorList>
            <person name="Carlier A."/>
            <person name="Qi S."/>
        </authorList>
    </citation>
    <scope>NUCLEOTIDE SEQUENCE [LARGE SCALE GENOMIC DNA]</scope>
    <source>
        <strain evidence="7 8">LMG 31459</strain>
    </source>
</reference>
<comment type="similarity">
    <text evidence="1">Belongs to the pectinesterase family.</text>
</comment>
<sequence length="308" mass="34104">METIRVSKSGSGDYTSVQAAINSIPVGRTEETHLIIEAGVYKEKLQIHKPHLRLYGKGEVRLVYDDYALKLGSDGTPMGTNASCSTHITGDDIRVEHIIFENTAGPGSIVGQAVALYLDADQAVFRNCTFLAAQDTLYLAKPKEEKLNTSGRNYFEHCRIAGDVDFIFGSATAYFEECEIISLDRNMEINGFISAAATPEDKKAGFIFHKCRLISDAAADSVYLGRPWRDYARTVFIDCWMGGHIRREGWNDWGKSSVNDTVQYAEYGSVGPGAAPGERISWSKQLEQNMKDNFSLEAVFGGDIAWTR</sequence>
<evidence type="ECO:0000256" key="1">
    <source>
        <dbReference type="ARBA" id="ARBA00008891"/>
    </source>
</evidence>
<dbReference type="RefSeq" id="WP_171716142.1">
    <property type="nucleotide sequence ID" value="NZ_WHOB01000016.1"/>
</dbReference>
<gene>
    <name evidence="7" type="ORF">GC101_03885</name>
</gene>
<evidence type="ECO:0000256" key="2">
    <source>
        <dbReference type="ARBA" id="ARBA00022801"/>
    </source>
</evidence>
<dbReference type="Gene3D" id="2.160.20.10">
    <property type="entry name" value="Single-stranded right-handed beta-helix, Pectin lyase-like"/>
    <property type="match status" value="1"/>
</dbReference>
<comment type="caution">
    <text evidence="7">The sequence shown here is derived from an EMBL/GenBank/DDBJ whole genome shotgun (WGS) entry which is preliminary data.</text>
</comment>
<keyword evidence="3 5" id="KW-0063">Aspartyl esterase</keyword>
<dbReference type="InterPro" id="IPR012334">
    <property type="entry name" value="Pectin_lyas_fold"/>
</dbReference>
<dbReference type="EMBL" id="WHOB01000016">
    <property type="protein sequence ID" value="NOU78015.1"/>
    <property type="molecule type" value="Genomic_DNA"/>
</dbReference>
<dbReference type="InterPro" id="IPR011050">
    <property type="entry name" value="Pectin_lyase_fold/virulence"/>
</dbReference>
<evidence type="ECO:0000259" key="6">
    <source>
        <dbReference type="Pfam" id="PF01095"/>
    </source>
</evidence>
<protein>
    <recommendedName>
        <fullName evidence="5">Pectinesterase</fullName>
        <ecNumber evidence="5">3.1.1.11</ecNumber>
    </recommendedName>
</protein>
<evidence type="ECO:0000256" key="5">
    <source>
        <dbReference type="RuleBase" id="RU000589"/>
    </source>
</evidence>
<dbReference type="EC" id="3.1.1.11" evidence="5"/>
<proteinExistence type="inferred from homology"/>
<dbReference type="PANTHER" id="PTHR31321:SF57">
    <property type="entry name" value="PECTINESTERASE 53-RELATED"/>
    <property type="match status" value="1"/>
</dbReference>